<dbReference type="Gene3D" id="3.30.450.20">
    <property type="entry name" value="PAS domain"/>
    <property type="match status" value="2"/>
</dbReference>
<accession>A0A7S7LSZ8</accession>
<dbReference type="SMART" id="SM00897">
    <property type="entry name" value="FIST"/>
    <property type="match status" value="1"/>
</dbReference>
<dbReference type="CDD" id="cd00077">
    <property type="entry name" value="HDc"/>
    <property type="match status" value="1"/>
</dbReference>
<dbReference type="PANTHER" id="PTHR45228">
    <property type="entry name" value="CYCLIC DI-GMP PHOSPHODIESTERASE TM_0186-RELATED"/>
    <property type="match status" value="1"/>
</dbReference>
<dbReference type="SMART" id="SM00086">
    <property type="entry name" value="PAC"/>
    <property type="match status" value="2"/>
</dbReference>
<evidence type="ECO:0000259" key="4">
    <source>
        <dbReference type="PROSITE" id="PS51832"/>
    </source>
</evidence>
<gene>
    <name evidence="5" type="ORF">HUE88_07435</name>
</gene>
<dbReference type="InterPro" id="IPR019494">
    <property type="entry name" value="FIST_C"/>
</dbReference>
<feature type="domain" description="PAS" evidence="1">
    <location>
        <begin position="426"/>
        <end position="479"/>
    </location>
</feature>
<evidence type="ECO:0000313" key="5">
    <source>
        <dbReference type="EMBL" id="QOY50979.1"/>
    </source>
</evidence>
<dbReference type="InterPro" id="IPR035965">
    <property type="entry name" value="PAS-like_dom_sf"/>
</dbReference>
<dbReference type="Pfam" id="PF13487">
    <property type="entry name" value="HD_5"/>
    <property type="match status" value="1"/>
</dbReference>
<dbReference type="InterPro" id="IPR003607">
    <property type="entry name" value="HD/PDEase_dom"/>
</dbReference>
<dbReference type="KEGG" id="sbal:HUE88_07435"/>
<dbReference type="SUPFAM" id="SSF55785">
    <property type="entry name" value="PYP-like sensor domain (PAS domain)"/>
    <property type="match status" value="2"/>
</dbReference>
<feature type="domain" description="PAS" evidence="1">
    <location>
        <begin position="549"/>
        <end position="619"/>
    </location>
</feature>
<dbReference type="Pfam" id="PF10442">
    <property type="entry name" value="FIST_C"/>
    <property type="match status" value="1"/>
</dbReference>
<protein>
    <submittedName>
        <fullName evidence="5">PAS domain S-box protein</fullName>
    </submittedName>
</protein>
<keyword evidence="6" id="KW-1185">Reference proteome</keyword>
<dbReference type="SUPFAM" id="SSF109604">
    <property type="entry name" value="HD-domain/PDEase-like"/>
    <property type="match status" value="1"/>
</dbReference>
<sequence length="870" mass="98818">MTLLNYNYIDFHSLKKFIGTNSIPNTNSVLIQIFYSNTDVNSVYSLREELLSILPNASLIVTSTAGTIADGSINDSGMSISFSVFESSSTKSMSYCSLSNNEIIERLSKDLITDRTKLLLLYANTFLFDSESLLKKITQEYPNIVIAGGNAGDDFKFEKCEIFSHTCNDCNVVFAAVDSDVLEVQTKFLFNWQTIGKELTITKCEGNRVYEIDNKRVIDIYSHYLGEDVVENILVHGTEFPLIFQDNGTDVGRAPIIAHEDGSLTFRGAMYCGQMVKFGYANVDFINQYNKQKLLNEMQYKNEAIYIYSCSARRSMLGTFLDEEVEIINNLAPTSGFVTYGEFFHDAKSCSNNLLNITTTYVILNEGQNNQKKLTAPKTSKTSNAKDITLKALTTLISKTSEELDGTINYLEQFRHAVDEASIFSVADKKGIIKDVNKNFEIISGYTKEELIGKPHNIVRHQDVSSEVFKDMWETIQSGKSWKGLVKNRRKDGSPYYVLSEITPIYNKDGSFKEYIGIRNDVTELEEYKHILKNELDTTNKSLEDNLNYTAQYEDAINTTTAILKTDTNNIIKYANERFCELSGYSLEKLIGKNCEELRHEKHRETQKCAKIREKLQSKQIVQEIMTNVTKDKQEFVVNNLFYPIIDLKGNIVEVLQIMYDITEIITLNEEITNTQREVVMTMGAIGETRSKETGQHVKRVAEYSYLLAKLAGLSEEDALLLKQASPMHDIGKVGIPDSILNKPGKLTFEEFETMKTHSSIGYEMLKHSNRQILQASALVARTHHEKWNGTGYPNSLEGEDIPIFGRITAVADVFDALGHDRVYKKAWELKDILNLFKQESGKHFDPNLINLFFEDLDEFLALRNQYEDA</sequence>
<dbReference type="PROSITE" id="PS50113">
    <property type="entry name" value="PAC"/>
    <property type="match status" value="1"/>
</dbReference>
<dbReference type="EMBL" id="CP054492">
    <property type="protein sequence ID" value="QOY50979.1"/>
    <property type="molecule type" value="Genomic_DNA"/>
</dbReference>
<dbReference type="NCBIfam" id="TIGR00229">
    <property type="entry name" value="sensory_box"/>
    <property type="match status" value="2"/>
</dbReference>
<feature type="domain" description="PAC" evidence="2">
    <location>
        <begin position="480"/>
        <end position="534"/>
    </location>
</feature>
<name>A0A7S7LSZ8_9BACT</name>
<evidence type="ECO:0000313" key="6">
    <source>
        <dbReference type="Proteomes" id="UP000593994"/>
    </source>
</evidence>
<dbReference type="InterPro" id="IPR037522">
    <property type="entry name" value="HD_GYP_dom"/>
</dbReference>
<dbReference type="Pfam" id="PF13426">
    <property type="entry name" value="PAS_9"/>
    <property type="match status" value="2"/>
</dbReference>
<evidence type="ECO:0000259" key="2">
    <source>
        <dbReference type="PROSITE" id="PS50113"/>
    </source>
</evidence>
<dbReference type="Pfam" id="PF08495">
    <property type="entry name" value="FIST"/>
    <property type="match status" value="1"/>
</dbReference>
<dbReference type="SMART" id="SM00471">
    <property type="entry name" value="HDc"/>
    <property type="match status" value="1"/>
</dbReference>
<dbReference type="PROSITE" id="PS50112">
    <property type="entry name" value="PAS"/>
    <property type="match status" value="2"/>
</dbReference>
<dbReference type="PROSITE" id="PS51832">
    <property type="entry name" value="HD_GYP"/>
    <property type="match status" value="1"/>
</dbReference>
<evidence type="ECO:0000259" key="1">
    <source>
        <dbReference type="PROSITE" id="PS50112"/>
    </source>
</evidence>
<dbReference type="InterPro" id="IPR006674">
    <property type="entry name" value="HD_domain"/>
</dbReference>
<dbReference type="InterPro" id="IPR000700">
    <property type="entry name" value="PAS-assoc_C"/>
</dbReference>
<proteinExistence type="predicted"/>
<dbReference type="PROSITE" id="PS51831">
    <property type="entry name" value="HD"/>
    <property type="match status" value="1"/>
</dbReference>
<reference evidence="5 6" key="1">
    <citation type="submission" date="2020-05" db="EMBL/GenBank/DDBJ databases">
        <title>Sulfurimonas marisnigri, sp. nov., and Sulfurimonas baltica, sp. nov., manganese oxide reducing chemolithoautotrophs of the class Epsilonproteobacteria isolated from the pelagic redoxclines of the Black and Baltic Seas and emended description of the genus Sulfurimonas.</title>
        <authorList>
            <person name="Henkel J.V."/>
            <person name="Laudan C."/>
            <person name="Werner J."/>
            <person name="Neu T."/>
            <person name="Plewe S."/>
            <person name="Sproer C."/>
            <person name="Bunk B."/>
            <person name="Schulz-Vogt H.N."/>
        </authorList>
    </citation>
    <scope>NUCLEOTIDE SEQUENCE [LARGE SCALE GENOMIC DNA]</scope>
    <source>
        <strain evidence="5 6">GD2</strain>
    </source>
</reference>
<dbReference type="SMART" id="SM00091">
    <property type="entry name" value="PAS"/>
    <property type="match status" value="2"/>
</dbReference>
<feature type="domain" description="HD" evidence="3">
    <location>
        <begin position="694"/>
        <end position="818"/>
    </location>
</feature>
<dbReference type="InterPro" id="IPR052020">
    <property type="entry name" value="Cyclic_di-GMP/3'3'-cGAMP_PDE"/>
</dbReference>
<dbReference type="InterPro" id="IPR013702">
    <property type="entry name" value="FIST_domain_N"/>
</dbReference>
<dbReference type="PANTHER" id="PTHR45228:SF9">
    <property type="entry name" value="3'3'-CGAMP-SPECIFIC PHOSPHODIESTERASE 2"/>
    <property type="match status" value="1"/>
</dbReference>
<dbReference type="InterPro" id="IPR001610">
    <property type="entry name" value="PAC"/>
</dbReference>
<dbReference type="Proteomes" id="UP000593994">
    <property type="component" value="Chromosome"/>
</dbReference>
<evidence type="ECO:0000259" key="3">
    <source>
        <dbReference type="PROSITE" id="PS51831"/>
    </source>
</evidence>
<feature type="domain" description="HD-GYP" evidence="4">
    <location>
        <begin position="672"/>
        <end position="869"/>
    </location>
</feature>
<dbReference type="InterPro" id="IPR000014">
    <property type="entry name" value="PAS"/>
</dbReference>
<organism evidence="5 6">
    <name type="scientific">Candidatus Sulfurimonas baltica</name>
    <dbReference type="NCBI Taxonomy" id="2740404"/>
    <lineage>
        <taxon>Bacteria</taxon>
        <taxon>Pseudomonadati</taxon>
        <taxon>Campylobacterota</taxon>
        <taxon>Epsilonproteobacteria</taxon>
        <taxon>Campylobacterales</taxon>
        <taxon>Sulfurimonadaceae</taxon>
        <taxon>Sulfurimonas</taxon>
    </lineage>
</organism>
<dbReference type="Gene3D" id="1.10.3210.10">
    <property type="entry name" value="Hypothetical protein af1432"/>
    <property type="match status" value="1"/>
</dbReference>
<dbReference type="CDD" id="cd00130">
    <property type="entry name" value="PAS"/>
    <property type="match status" value="2"/>
</dbReference>
<dbReference type="AlphaFoldDB" id="A0A7S7LSZ8"/>
<dbReference type="SMART" id="SM01204">
    <property type="entry name" value="FIST_C"/>
    <property type="match status" value="1"/>
</dbReference>
<dbReference type="RefSeq" id="WP_194368096.1">
    <property type="nucleotide sequence ID" value="NZ_CP054492.1"/>
</dbReference>